<evidence type="ECO:0000256" key="4">
    <source>
        <dbReference type="ARBA" id="ARBA00022793"/>
    </source>
</evidence>
<dbReference type="InterPro" id="IPR013785">
    <property type="entry name" value="Aldolase_TIM"/>
</dbReference>
<evidence type="ECO:0000256" key="7">
    <source>
        <dbReference type="ARBA" id="ARBA00033428"/>
    </source>
</evidence>
<dbReference type="GO" id="GO:0044205">
    <property type="term" value="P:'de novo' UMP biosynthetic process"/>
    <property type="evidence" value="ECO:0007669"/>
    <property type="project" value="InterPro"/>
</dbReference>
<dbReference type="Pfam" id="PF00215">
    <property type="entry name" value="OMPdecase"/>
    <property type="match status" value="1"/>
</dbReference>
<evidence type="ECO:0000256" key="5">
    <source>
        <dbReference type="ARBA" id="ARBA00022975"/>
    </source>
</evidence>
<evidence type="ECO:0000256" key="1">
    <source>
        <dbReference type="ARBA" id="ARBA00004861"/>
    </source>
</evidence>
<dbReference type="AlphaFoldDB" id="A0A3B0X5G3"/>
<dbReference type="PANTHER" id="PTHR32119">
    <property type="entry name" value="OROTIDINE 5'-PHOSPHATE DECARBOXYLASE"/>
    <property type="match status" value="1"/>
</dbReference>
<dbReference type="GO" id="GO:0006207">
    <property type="term" value="P:'de novo' pyrimidine nucleobase biosynthetic process"/>
    <property type="evidence" value="ECO:0007669"/>
    <property type="project" value="InterPro"/>
</dbReference>
<sequence length="67" mass="7187">MREQVGGDFLLVTPGIRPAGSKADDQRRVMSPAEAINAGSNYLVTGRPVTQSDRSISVLRTINSEIS</sequence>
<dbReference type="PANTHER" id="PTHR32119:SF2">
    <property type="entry name" value="OROTIDINE 5'-PHOSPHATE DECARBOXYLASE"/>
    <property type="match status" value="1"/>
</dbReference>
<dbReference type="GO" id="GO:0004590">
    <property type="term" value="F:orotidine-5'-phosphate decarboxylase activity"/>
    <property type="evidence" value="ECO:0007669"/>
    <property type="project" value="UniProtKB-EC"/>
</dbReference>
<dbReference type="InterPro" id="IPR001754">
    <property type="entry name" value="OMPdeCOase_dom"/>
</dbReference>
<gene>
    <name evidence="9" type="ORF">MNBD_GAMMA10-3200</name>
</gene>
<name>A0A3B0X5G3_9ZZZZ</name>
<dbReference type="SUPFAM" id="SSF51366">
    <property type="entry name" value="Ribulose-phoshate binding barrel"/>
    <property type="match status" value="1"/>
</dbReference>
<dbReference type="Gene3D" id="3.20.20.70">
    <property type="entry name" value="Aldolase class I"/>
    <property type="match status" value="1"/>
</dbReference>
<dbReference type="InterPro" id="IPR014732">
    <property type="entry name" value="OMPdecase"/>
</dbReference>
<keyword evidence="4" id="KW-0210">Decarboxylase</keyword>
<dbReference type="GO" id="GO:0005829">
    <property type="term" value="C:cytosol"/>
    <property type="evidence" value="ECO:0007669"/>
    <property type="project" value="TreeGrafter"/>
</dbReference>
<reference evidence="9" key="1">
    <citation type="submission" date="2018-06" db="EMBL/GenBank/DDBJ databases">
        <authorList>
            <person name="Zhirakovskaya E."/>
        </authorList>
    </citation>
    <scope>NUCLEOTIDE SEQUENCE</scope>
</reference>
<evidence type="ECO:0000256" key="6">
    <source>
        <dbReference type="ARBA" id="ARBA00023239"/>
    </source>
</evidence>
<evidence type="ECO:0000256" key="2">
    <source>
        <dbReference type="ARBA" id="ARBA00012321"/>
    </source>
</evidence>
<dbReference type="InterPro" id="IPR011060">
    <property type="entry name" value="RibuloseP-bd_barrel"/>
</dbReference>
<evidence type="ECO:0000256" key="3">
    <source>
        <dbReference type="ARBA" id="ARBA00021923"/>
    </source>
</evidence>
<keyword evidence="6 9" id="KW-0456">Lyase</keyword>
<evidence type="ECO:0000259" key="8">
    <source>
        <dbReference type="Pfam" id="PF00215"/>
    </source>
</evidence>
<dbReference type="EC" id="4.1.1.23" evidence="2"/>
<proteinExistence type="predicted"/>
<comment type="pathway">
    <text evidence="1">Pyrimidine metabolism; UMP biosynthesis via de novo pathway; UMP from orotate: step 2/2.</text>
</comment>
<organism evidence="9">
    <name type="scientific">hydrothermal vent metagenome</name>
    <dbReference type="NCBI Taxonomy" id="652676"/>
    <lineage>
        <taxon>unclassified sequences</taxon>
        <taxon>metagenomes</taxon>
        <taxon>ecological metagenomes</taxon>
    </lineage>
</organism>
<keyword evidence="5" id="KW-0665">Pyrimidine biosynthesis</keyword>
<feature type="domain" description="Orotidine 5'-phosphate decarboxylase" evidence="8">
    <location>
        <begin position="3"/>
        <end position="60"/>
    </location>
</feature>
<evidence type="ECO:0000313" key="9">
    <source>
        <dbReference type="EMBL" id="VAW62961.1"/>
    </source>
</evidence>
<protein>
    <recommendedName>
        <fullName evidence="3">Orotidine 5'-phosphate decarboxylase</fullName>
        <ecNumber evidence="2">4.1.1.23</ecNumber>
    </recommendedName>
    <alternativeName>
        <fullName evidence="7">OMP decarboxylase</fullName>
    </alternativeName>
</protein>
<dbReference type="EMBL" id="UOFJ01000085">
    <property type="protein sequence ID" value="VAW62961.1"/>
    <property type="molecule type" value="Genomic_DNA"/>
</dbReference>
<accession>A0A3B0X5G3</accession>